<dbReference type="SUPFAM" id="SSF55486">
    <property type="entry name" value="Metalloproteases ('zincins'), catalytic domain"/>
    <property type="match status" value="1"/>
</dbReference>
<comment type="caution">
    <text evidence="14">The sequence shown here is derived from an EMBL/GenBank/DDBJ whole genome shotgun (WGS) entry which is preliminary data.</text>
</comment>
<keyword evidence="2" id="KW-0645">Protease</keyword>
<dbReference type="InterPro" id="IPR023612">
    <property type="entry name" value="Peptidase_M4"/>
</dbReference>
<dbReference type="Gene3D" id="1.10.390.10">
    <property type="entry name" value="Neutral Protease Domain 2"/>
    <property type="match status" value="1"/>
</dbReference>
<accession>A0ABR7MIK7</accession>
<dbReference type="PANTHER" id="PTHR33794">
    <property type="entry name" value="BACILLOLYSIN"/>
    <property type="match status" value="1"/>
</dbReference>
<feature type="domain" description="Secretion system C-terminal sorting" evidence="12">
    <location>
        <begin position="750"/>
        <end position="817"/>
    </location>
</feature>
<dbReference type="NCBIfam" id="TIGR04183">
    <property type="entry name" value="Por_Secre_tail"/>
    <property type="match status" value="1"/>
</dbReference>
<evidence type="ECO:0000256" key="8">
    <source>
        <dbReference type="SAM" id="SignalP"/>
    </source>
</evidence>
<feature type="domain" description="GEVED" evidence="13">
    <location>
        <begin position="642"/>
        <end position="717"/>
    </location>
</feature>
<evidence type="ECO:0000259" key="9">
    <source>
        <dbReference type="Pfam" id="PF01447"/>
    </source>
</evidence>
<name>A0ABR7MIK7_9BACT</name>
<keyword evidence="15" id="KW-1185">Reference proteome</keyword>
<evidence type="ECO:0000256" key="4">
    <source>
        <dbReference type="ARBA" id="ARBA00022729"/>
    </source>
</evidence>
<evidence type="ECO:0000256" key="5">
    <source>
        <dbReference type="ARBA" id="ARBA00022801"/>
    </source>
</evidence>
<dbReference type="Pfam" id="PF18962">
    <property type="entry name" value="Por_Secre_tail"/>
    <property type="match status" value="1"/>
</dbReference>
<comment type="similarity">
    <text evidence="1">Belongs to the peptidase M4 family.</text>
</comment>
<dbReference type="Gene3D" id="3.10.450.490">
    <property type="match status" value="1"/>
</dbReference>
<evidence type="ECO:0000256" key="2">
    <source>
        <dbReference type="ARBA" id="ARBA00022670"/>
    </source>
</evidence>
<feature type="domain" description="FTP" evidence="11">
    <location>
        <begin position="76"/>
        <end position="119"/>
    </location>
</feature>
<evidence type="ECO:0000256" key="3">
    <source>
        <dbReference type="ARBA" id="ARBA00022723"/>
    </source>
</evidence>
<dbReference type="Proteomes" id="UP000622017">
    <property type="component" value="Unassembled WGS sequence"/>
</dbReference>
<dbReference type="EMBL" id="JACSCY010000005">
    <property type="protein sequence ID" value="MBC6610921.1"/>
    <property type="molecule type" value="Genomic_DNA"/>
</dbReference>
<keyword evidence="3" id="KW-0479">Metal-binding</keyword>
<dbReference type="Pfam" id="PF01447">
    <property type="entry name" value="Peptidase_M4"/>
    <property type="match status" value="1"/>
</dbReference>
<evidence type="ECO:0000313" key="14">
    <source>
        <dbReference type="EMBL" id="MBC6610921.1"/>
    </source>
</evidence>
<feature type="signal peptide" evidence="8">
    <location>
        <begin position="1"/>
        <end position="23"/>
    </location>
</feature>
<keyword evidence="7" id="KW-0482">Metalloprotease</keyword>
<sequence>MAENYSAAALLLLGGLSIATAQAQQNAPVVTGKPIKNAAPTLVELRGAKTTYSLSEASKALREQLQLATTDQLLRNKTSADALGYVHEKYQQYYRGIRVEHGDYTVHAKQGQIESLSGHLTRIDKLDVQPALAEEAALQRAMRFVGARQYMWQDAAEEAFLKEQEQDPAATYKPKGELVVIGVGEGEAKTVLAWKFNVYAKAPVSRAYLYVDAHSGEVVYKDDIIKHAAATGSFATAYSGTRSVATDSYNGSYRLRETTRGNGIETYNCRKSNSYTSAVDFTDADNNWTAAEYNNANFDNAAGDAHFGAQATYDYWKNIFGRNSYDGAGAKIKSYVHFDDTPGDGKGFENAYWNGSVMTYGDGGTRFRPLTALDVCAHEIGHAVCEKTANLTYSYESGAMNEGFSDIWGACVEQYNAARYGLTKSTWLIGEDIDKQQAALRSMSDPKAMGQPAYYKGQYWYAGTADNGGVHTNSGVLNHWFYILTQGKSGTNEGGNSYSVTGVGITDAAKIAFRTEDVYLTSSSNYAAARSYSIQAAADLFGAGSAQVIATTNAWYAVGVGAAYSGGGTTTPPPTTVAYCTSKGTDTSYEWIDYVKLGSIARTSGKDGGYYDGTALSTSIAAGSSQTISFSAGFASSTYTENWDVYIDYNQDGDFADAGENVVGGSSGSSGTLSATFTVPASAKTGKTRLRIVMSDNSGTTSCGTYSYGETEDYSVNITGGTLAADNTGIAGLAGATTLDAKMPTRQVAVYPNPATDHVVIALPDNGTVAGVEVMDIRGAKLAVPYAGKGELNVSALAKGVYILRISDGQKTFHQRLVKE</sequence>
<dbReference type="InterPro" id="IPR011096">
    <property type="entry name" value="FTP_domain"/>
</dbReference>
<dbReference type="Pfam" id="PF02868">
    <property type="entry name" value="Peptidase_M4_C"/>
    <property type="match status" value="1"/>
</dbReference>
<feature type="domain" description="Peptidase M4" evidence="9">
    <location>
        <begin position="235"/>
        <end position="385"/>
    </location>
</feature>
<feature type="chain" id="PRO_5046855355" evidence="8">
    <location>
        <begin position="24"/>
        <end position="820"/>
    </location>
</feature>
<dbReference type="InterPro" id="IPR027268">
    <property type="entry name" value="Peptidase_M4/M1_CTD_sf"/>
</dbReference>
<dbReference type="Pfam" id="PF20009">
    <property type="entry name" value="GEVED"/>
    <property type="match status" value="1"/>
</dbReference>
<evidence type="ECO:0000259" key="10">
    <source>
        <dbReference type="Pfam" id="PF02868"/>
    </source>
</evidence>
<dbReference type="InterPro" id="IPR050728">
    <property type="entry name" value="Zinc_Metalloprotease_M4"/>
</dbReference>
<keyword evidence="5" id="KW-0378">Hydrolase</keyword>
<keyword evidence="6" id="KW-0862">Zinc</keyword>
<dbReference type="Pfam" id="PF07504">
    <property type="entry name" value="FTP"/>
    <property type="match status" value="1"/>
</dbReference>
<evidence type="ECO:0000256" key="1">
    <source>
        <dbReference type="ARBA" id="ARBA00009388"/>
    </source>
</evidence>
<feature type="domain" description="Peptidase M4 C-terminal" evidence="10">
    <location>
        <begin position="389"/>
        <end position="560"/>
    </location>
</feature>
<evidence type="ECO:0000256" key="7">
    <source>
        <dbReference type="ARBA" id="ARBA00023049"/>
    </source>
</evidence>
<organism evidence="14 15">
    <name type="scientific">Hymenobacter citatus</name>
    <dbReference type="NCBI Taxonomy" id="2763506"/>
    <lineage>
        <taxon>Bacteria</taxon>
        <taxon>Pseudomonadati</taxon>
        <taxon>Bacteroidota</taxon>
        <taxon>Cytophagia</taxon>
        <taxon>Cytophagales</taxon>
        <taxon>Hymenobacteraceae</taxon>
        <taxon>Hymenobacter</taxon>
    </lineage>
</organism>
<evidence type="ECO:0000259" key="11">
    <source>
        <dbReference type="Pfam" id="PF07504"/>
    </source>
</evidence>
<protein>
    <submittedName>
        <fullName evidence="14">M4 family metallopeptidase</fullName>
    </submittedName>
</protein>
<dbReference type="InterPro" id="IPR013856">
    <property type="entry name" value="Peptidase_M4_domain"/>
</dbReference>
<dbReference type="PANTHER" id="PTHR33794:SF1">
    <property type="entry name" value="BACILLOLYSIN"/>
    <property type="match status" value="1"/>
</dbReference>
<gene>
    <name evidence="14" type="ORF">H8B15_08300</name>
</gene>
<reference evidence="14 15" key="1">
    <citation type="submission" date="2020-08" db="EMBL/GenBank/DDBJ databases">
        <title>Hymenobacter sp.</title>
        <authorList>
            <person name="Kim M.K."/>
        </authorList>
    </citation>
    <scope>NUCLEOTIDE SEQUENCE [LARGE SCALE GENOMIC DNA]</scope>
    <source>
        <strain evidence="14 15">BT507</strain>
    </source>
</reference>
<evidence type="ECO:0000259" key="12">
    <source>
        <dbReference type="Pfam" id="PF18962"/>
    </source>
</evidence>
<keyword evidence="4 8" id="KW-0732">Signal</keyword>
<dbReference type="CDD" id="cd09597">
    <property type="entry name" value="M4_TLP"/>
    <property type="match status" value="1"/>
</dbReference>
<proteinExistence type="inferred from homology"/>
<dbReference type="PRINTS" id="PR00730">
    <property type="entry name" value="THERMOLYSIN"/>
</dbReference>
<dbReference type="RefSeq" id="WP_187319215.1">
    <property type="nucleotide sequence ID" value="NZ_JACSCY010000005.1"/>
</dbReference>
<evidence type="ECO:0000259" key="13">
    <source>
        <dbReference type="Pfam" id="PF20009"/>
    </source>
</evidence>
<evidence type="ECO:0000313" key="15">
    <source>
        <dbReference type="Proteomes" id="UP000622017"/>
    </source>
</evidence>
<dbReference type="InterPro" id="IPR045474">
    <property type="entry name" value="GEVED"/>
</dbReference>
<evidence type="ECO:0000256" key="6">
    <source>
        <dbReference type="ARBA" id="ARBA00022833"/>
    </source>
</evidence>
<dbReference type="InterPro" id="IPR026444">
    <property type="entry name" value="Secre_tail"/>
</dbReference>
<dbReference type="Gene3D" id="3.10.170.10">
    <property type="match status" value="1"/>
</dbReference>
<dbReference type="InterPro" id="IPR001570">
    <property type="entry name" value="Peptidase_M4_C_domain"/>
</dbReference>